<dbReference type="RefSeq" id="WP_250139529.1">
    <property type="nucleotide sequence ID" value="NZ_JALIQP010000001.1"/>
</dbReference>
<keyword evidence="1" id="KW-1133">Transmembrane helix</keyword>
<evidence type="ECO:0000313" key="2">
    <source>
        <dbReference type="EMBL" id="MFC4541400.1"/>
    </source>
</evidence>
<reference evidence="2 3" key="1">
    <citation type="journal article" date="2019" name="Int. J. Syst. Evol. Microbiol.">
        <title>The Global Catalogue of Microorganisms (GCM) 10K type strain sequencing project: providing services to taxonomists for standard genome sequencing and annotation.</title>
        <authorList>
            <consortium name="The Broad Institute Genomics Platform"/>
            <consortium name="The Broad Institute Genome Sequencing Center for Infectious Disease"/>
            <person name="Wu L."/>
            <person name="Ma J."/>
        </authorList>
    </citation>
    <scope>NUCLEOTIDE SEQUENCE [LARGE SCALE GENOMIC DNA]</scope>
    <source>
        <strain evidence="2 3">WLHS5</strain>
    </source>
</reference>
<keyword evidence="3" id="KW-1185">Reference proteome</keyword>
<name>A0ABD5PM52_9EURY</name>
<comment type="caution">
    <text evidence="2">The sequence shown here is derived from an EMBL/GenBank/DDBJ whole genome shotgun (WGS) entry which is preliminary data.</text>
</comment>
<feature type="transmembrane region" description="Helical" evidence="1">
    <location>
        <begin position="7"/>
        <end position="26"/>
    </location>
</feature>
<dbReference type="InterPro" id="IPR058328">
    <property type="entry name" value="DUF8015"/>
</dbReference>
<keyword evidence="1" id="KW-0472">Membrane</keyword>
<evidence type="ECO:0000313" key="3">
    <source>
        <dbReference type="Proteomes" id="UP001595898"/>
    </source>
</evidence>
<accession>A0ABD5PM52</accession>
<proteinExistence type="predicted"/>
<dbReference type="Pfam" id="PF26047">
    <property type="entry name" value="DUF8015"/>
    <property type="match status" value="1"/>
</dbReference>
<dbReference type="EMBL" id="JBHSFA010000002">
    <property type="protein sequence ID" value="MFC4541400.1"/>
    <property type="molecule type" value="Genomic_DNA"/>
</dbReference>
<sequence length="83" mass="8451">MVDYYDKVIAGIAGSLLGGLLIGVVAPIAVQSGLFLGTLAATLLVYDAVFRNPPVPATDPRVAAAAIVWHAVLFSLAIAVFAG</sequence>
<feature type="transmembrane region" description="Helical" evidence="1">
    <location>
        <begin position="62"/>
        <end position="82"/>
    </location>
</feature>
<dbReference type="AlphaFoldDB" id="A0ABD5PM52"/>
<keyword evidence="1" id="KW-0812">Transmembrane</keyword>
<organism evidence="2 3">
    <name type="scientific">Halosolutus amylolyticus</name>
    <dbReference type="NCBI Taxonomy" id="2932267"/>
    <lineage>
        <taxon>Archaea</taxon>
        <taxon>Methanobacteriati</taxon>
        <taxon>Methanobacteriota</taxon>
        <taxon>Stenosarchaea group</taxon>
        <taxon>Halobacteria</taxon>
        <taxon>Halobacteriales</taxon>
        <taxon>Natrialbaceae</taxon>
        <taxon>Halosolutus</taxon>
    </lineage>
</organism>
<protein>
    <submittedName>
        <fullName evidence="2">Uncharacterized protein</fullName>
    </submittedName>
</protein>
<evidence type="ECO:0000256" key="1">
    <source>
        <dbReference type="SAM" id="Phobius"/>
    </source>
</evidence>
<feature type="transmembrane region" description="Helical" evidence="1">
    <location>
        <begin position="32"/>
        <end position="50"/>
    </location>
</feature>
<gene>
    <name evidence="2" type="ORF">ACFO5R_05610</name>
</gene>
<dbReference type="Proteomes" id="UP001595898">
    <property type="component" value="Unassembled WGS sequence"/>
</dbReference>